<evidence type="ECO:0000259" key="3">
    <source>
        <dbReference type="Pfam" id="PF04101"/>
    </source>
</evidence>
<dbReference type="EC" id="2.4.1.227" evidence="1"/>
<dbReference type="GO" id="GO:0005886">
    <property type="term" value="C:plasma membrane"/>
    <property type="evidence" value="ECO:0007669"/>
    <property type="project" value="UniProtKB-SubCell"/>
</dbReference>
<evidence type="ECO:0000313" key="4">
    <source>
        <dbReference type="EMBL" id="QOR46363.1"/>
    </source>
</evidence>
<dbReference type="GO" id="GO:0071555">
    <property type="term" value="P:cell wall organization"/>
    <property type="evidence" value="ECO:0007669"/>
    <property type="project" value="UniProtKB-KW"/>
</dbReference>
<dbReference type="Proteomes" id="UP000595053">
    <property type="component" value="Chromosome"/>
</dbReference>
<feature type="domain" description="Glycosyl transferase family 28 C-terminal" evidence="3">
    <location>
        <begin position="199"/>
        <end position="337"/>
    </location>
</feature>
<dbReference type="GO" id="GO:0008360">
    <property type="term" value="P:regulation of cell shape"/>
    <property type="evidence" value="ECO:0007669"/>
    <property type="project" value="UniProtKB-KW"/>
</dbReference>
<dbReference type="InterPro" id="IPR006009">
    <property type="entry name" value="GlcNAc_MurG"/>
</dbReference>
<accession>A0A8A5U7A2</accession>
<keyword evidence="5" id="KW-1185">Reference proteome</keyword>
<sequence>MATIVLAGGGTAGHINPLLATANAIVEEYPGTQVLAVGTDAGLETTLVPAAGVPLETIPRVPLPRSMSLDIPKLPWRIRSATMAAGSILDRHKADVVIGFGGYVSTPVYLAARKRKIPVIVHEGNARPGMANKLGARFATTVALTFPSTPLRASKGITVSVGLPLKRAIEKLASRPGGRRALRRDAAARFGLDPAQPVMLVTGGSSGAQHLNEVFAEAAADLRAAGIQVIHVTGKGKEEAVRQAAPDAGYVVLDYLTDMESAYALCDLAVSRSGAGMVAELSALGIPAVFVPLPVGNGEQALNARDVVNAGGATLIDNKNLTADKVRSQIIPLFDGASLDVMSERSQGISPLNAASRLAGIAMHLAEAVR</sequence>
<dbReference type="PANTHER" id="PTHR21015:SF22">
    <property type="entry name" value="GLYCOSYLTRANSFERASE"/>
    <property type="match status" value="1"/>
</dbReference>
<keyword evidence="1" id="KW-1003">Cell membrane</keyword>
<dbReference type="EMBL" id="CP063213">
    <property type="protein sequence ID" value="QOR46363.1"/>
    <property type="molecule type" value="Genomic_DNA"/>
</dbReference>
<dbReference type="NCBIfam" id="TIGR01133">
    <property type="entry name" value="murG"/>
    <property type="match status" value="1"/>
</dbReference>
<keyword evidence="1" id="KW-0133">Cell shape</keyword>
<evidence type="ECO:0000256" key="1">
    <source>
        <dbReference type="HAMAP-Rule" id="MF_00033"/>
    </source>
</evidence>
<keyword evidence="1" id="KW-0573">Peptidoglycan synthesis</keyword>
<comment type="pathway">
    <text evidence="1">Cell wall biogenesis; peptidoglycan biosynthesis.</text>
</comment>
<evidence type="ECO:0000313" key="5">
    <source>
        <dbReference type="Proteomes" id="UP000595053"/>
    </source>
</evidence>
<dbReference type="PANTHER" id="PTHR21015">
    <property type="entry name" value="UDP-N-ACETYLGLUCOSAMINE--N-ACETYLMURAMYL-(PENTAPEPTIDE) PYROPHOSPHORYL-UNDECAPRENOL N-ACETYLGLUCOSAMINE TRANSFERASE 1"/>
    <property type="match status" value="1"/>
</dbReference>
<feature type="binding site" evidence="1">
    <location>
        <position position="300"/>
    </location>
    <ligand>
        <name>UDP-N-acetyl-alpha-D-glucosamine</name>
        <dbReference type="ChEBI" id="CHEBI:57705"/>
    </ligand>
</feature>
<dbReference type="InterPro" id="IPR004276">
    <property type="entry name" value="GlycoTrans_28_N"/>
</dbReference>
<dbReference type="Pfam" id="PF04101">
    <property type="entry name" value="Glyco_tran_28_C"/>
    <property type="match status" value="1"/>
</dbReference>
<name>A0A7M1QWX5_9ACTO</name>
<dbReference type="GO" id="GO:0051301">
    <property type="term" value="P:cell division"/>
    <property type="evidence" value="ECO:0007669"/>
    <property type="project" value="UniProtKB-KW"/>
</dbReference>
<dbReference type="Pfam" id="PF03033">
    <property type="entry name" value="Glyco_transf_28"/>
    <property type="match status" value="1"/>
</dbReference>
<gene>
    <name evidence="1 4" type="primary">murG</name>
    <name evidence="4" type="ORF">INS88_03945</name>
</gene>
<feature type="domain" description="Glycosyltransferase family 28 N-terminal" evidence="2">
    <location>
        <begin position="4"/>
        <end position="143"/>
    </location>
</feature>
<comment type="function">
    <text evidence="1">Cell wall formation. Catalyzes the transfer of a GlcNAc subunit on undecaprenyl-pyrophosphoryl-MurNAc-pentapeptide (lipid intermediate I) to form undecaprenyl-pyrophosphoryl-MurNAc-(pentapeptide)GlcNAc (lipid intermediate II).</text>
</comment>
<keyword evidence="1" id="KW-0131">Cell cycle</keyword>
<comment type="similarity">
    <text evidence="1">Belongs to the glycosyltransferase 28 family. MurG subfamily.</text>
</comment>
<keyword evidence="1" id="KW-0132">Cell division</keyword>
<dbReference type="UniPathway" id="UPA00219"/>
<comment type="caution">
    <text evidence="1">Lacks conserved residue(s) required for the propagation of feature annotation.</text>
</comment>
<feature type="binding site" evidence="1">
    <location>
        <begin position="11"/>
        <end position="13"/>
    </location>
    <ligand>
        <name>UDP-N-acetyl-alpha-D-glucosamine</name>
        <dbReference type="ChEBI" id="CHEBI:57705"/>
    </ligand>
</feature>
<comment type="subcellular location">
    <subcellularLocation>
        <location evidence="1">Cell membrane</location>
        <topology evidence="1">Peripheral membrane protein</topology>
        <orientation evidence="1">Cytoplasmic side</orientation>
    </subcellularLocation>
</comment>
<accession>A0A7M1QWX5</accession>
<dbReference type="GO" id="GO:0050511">
    <property type="term" value="F:undecaprenyldiphospho-muramoylpentapeptide beta-N-acetylglucosaminyltransferase activity"/>
    <property type="evidence" value="ECO:0007669"/>
    <property type="project" value="UniProtKB-UniRule"/>
</dbReference>
<keyword evidence="1 4" id="KW-0808">Transferase</keyword>
<feature type="binding site" evidence="1">
    <location>
        <position position="205"/>
    </location>
    <ligand>
        <name>UDP-N-acetyl-alpha-D-glucosamine</name>
        <dbReference type="ChEBI" id="CHEBI:57705"/>
    </ligand>
</feature>
<dbReference type="AlphaFoldDB" id="A0A7M1QWX5"/>
<reference evidence="4 5" key="1">
    <citation type="submission" date="2020-10" db="EMBL/GenBank/DDBJ databases">
        <title>Trueperella pecoris sp. nov. isolated from bovine and porcine specimens.</title>
        <authorList>
            <person name="Schoenecker L."/>
            <person name="Schnydrig P."/>
            <person name="Brodard I."/>
            <person name="Thomann A."/>
            <person name="Hemphill A."/>
            <person name="Rodriguez-Campos S."/>
            <person name="Perreten V."/>
            <person name="Jores J."/>
            <person name="Kittl S."/>
        </authorList>
    </citation>
    <scope>NUCLEOTIDE SEQUENCE [LARGE SCALE GENOMIC DNA]</scope>
    <source>
        <strain evidence="4 5">15A0121</strain>
    </source>
</reference>
<dbReference type="Gene3D" id="3.40.50.2000">
    <property type="entry name" value="Glycogen Phosphorylase B"/>
    <property type="match status" value="2"/>
</dbReference>
<dbReference type="CDD" id="cd03785">
    <property type="entry name" value="GT28_MurG"/>
    <property type="match status" value="1"/>
</dbReference>
<dbReference type="GO" id="GO:0005975">
    <property type="term" value="P:carbohydrate metabolic process"/>
    <property type="evidence" value="ECO:0007669"/>
    <property type="project" value="InterPro"/>
</dbReference>
<dbReference type="GO" id="GO:0009252">
    <property type="term" value="P:peptidoglycan biosynthetic process"/>
    <property type="evidence" value="ECO:0007669"/>
    <property type="project" value="UniProtKB-UniRule"/>
</dbReference>
<comment type="catalytic activity">
    <reaction evidence="1">
        <text>di-trans,octa-cis-undecaprenyl diphospho-N-acetyl-alpha-D-muramoyl-L-alanyl-D-glutamyl-meso-2,6-diaminopimeloyl-D-alanyl-D-alanine + UDP-N-acetyl-alpha-D-glucosamine = di-trans,octa-cis-undecaprenyl diphospho-[N-acetyl-alpha-D-glucosaminyl-(1-&gt;4)]-N-acetyl-alpha-D-muramoyl-L-alanyl-D-glutamyl-meso-2,6-diaminopimeloyl-D-alanyl-D-alanine + UDP + H(+)</text>
        <dbReference type="Rhea" id="RHEA:31227"/>
        <dbReference type="ChEBI" id="CHEBI:15378"/>
        <dbReference type="ChEBI" id="CHEBI:57705"/>
        <dbReference type="ChEBI" id="CHEBI:58223"/>
        <dbReference type="ChEBI" id="CHEBI:61387"/>
        <dbReference type="ChEBI" id="CHEBI:61388"/>
        <dbReference type="EC" id="2.4.1.227"/>
    </reaction>
</comment>
<protein>
    <recommendedName>
        <fullName evidence="1">UDP-N-acetylglucosamine--N-acetylmuramyl-(pentapeptide) pyrophosphoryl-undecaprenol N-acetylglucosamine transferase</fullName>
        <ecNumber evidence="1">2.4.1.227</ecNumber>
    </recommendedName>
    <alternativeName>
        <fullName evidence="1">Undecaprenyl-PP-MurNAc-pentapeptide-UDPGlcNAc GlcNAc transferase</fullName>
    </alternativeName>
</protein>
<proteinExistence type="inferred from homology"/>
<dbReference type="HAMAP" id="MF_00033">
    <property type="entry name" value="MurG"/>
    <property type="match status" value="1"/>
</dbReference>
<evidence type="ECO:0000259" key="2">
    <source>
        <dbReference type="Pfam" id="PF03033"/>
    </source>
</evidence>
<dbReference type="InterPro" id="IPR007235">
    <property type="entry name" value="Glyco_trans_28_C"/>
</dbReference>
<feature type="binding site" evidence="1">
    <location>
        <position position="125"/>
    </location>
    <ligand>
        <name>UDP-N-acetyl-alpha-D-glucosamine</name>
        <dbReference type="ChEBI" id="CHEBI:57705"/>
    </ligand>
</feature>
<organism evidence="4 5">
    <name type="scientific">Trueperella pecoris</name>
    <dbReference type="NCBI Taxonomy" id="2733571"/>
    <lineage>
        <taxon>Bacteria</taxon>
        <taxon>Bacillati</taxon>
        <taxon>Actinomycetota</taxon>
        <taxon>Actinomycetes</taxon>
        <taxon>Actinomycetales</taxon>
        <taxon>Actinomycetaceae</taxon>
        <taxon>Trueperella</taxon>
    </lineage>
</organism>
<keyword evidence="1 4" id="KW-0328">Glycosyltransferase</keyword>
<keyword evidence="1" id="KW-0961">Cell wall biogenesis/degradation</keyword>
<dbReference type="RefSeq" id="WP_193325945.1">
    <property type="nucleotide sequence ID" value="NZ_CP053291.1"/>
</dbReference>
<keyword evidence="1" id="KW-0472">Membrane</keyword>
<dbReference type="SUPFAM" id="SSF53756">
    <property type="entry name" value="UDP-Glycosyltransferase/glycogen phosphorylase"/>
    <property type="match status" value="1"/>
</dbReference>